<evidence type="ECO:0000313" key="1">
    <source>
        <dbReference type="EMBL" id="MDQ0750986.1"/>
    </source>
</evidence>
<organism evidence="1 2">
    <name type="scientific">Streptomyces africanus</name>
    <dbReference type="NCBI Taxonomy" id="231024"/>
    <lineage>
        <taxon>Bacteria</taxon>
        <taxon>Bacillati</taxon>
        <taxon>Actinomycetota</taxon>
        <taxon>Actinomycetes</taxon>
        <taxon>Kitasatosporales</taxon>
        <taxon>Streptomycetaceae</taxon>
        <taxon>Streptomyces</taxon>
    </lineage>
</organism>
<reference evidence="1 2" key="1">
    <citation type="submission" date="2023-07" db="EMBL/GenBank/DDBJ databases">
        <title>Comparative genomics of wheat-associated soil bacteria to identify genetic determinants of phenazine resistance.</title>
        <authorList>
            <person name="Mouncey N."/>
        </authorList>
    </citation>
    <scope>NUCLEOTIDE SEQUENCE [LARGE SCALE GENOMIC DNA]</scope>
    <source>
        <strain evidence="1 2">B3I12</strain>
    </source>
</reference>
<evidence type="ECO:0000313" key="2">
    <source>
        <dbReference type="Proteomes" id="UP001232755"/>
    </source>
</evidence>
<comment type="caution">
    <text evidence="1">The sequence shown here is derived from an EMBL/GenBank/DDBJ whole genome shotgun (WGS) entry which is preliminary data.</text>
</comment>
<proteinExistence type="predicted"/>
<protein>
    <submittedName>
        <fullName evidence="1">Uncharacterized protein</fullName>
    </submittedName>
</protein>
<dbReference type="Proteomes" id="UP001232755">
    <property type="component" value="Unassembled WGS sequence"/>
</dbReference>
<accession>A0ABU0QUE0</accession>
<sequence length="54" mass="5341">MAVAELCRDGLGFGVAAAVHTARPNPTLPDGGLVAAVAPERNAGLGAGVMDLNR</sequence>
<dbReference type="RefSeq" id="WP_307177253.1">
    <property type="nucleotide sequence ID" value="NZ_JAUSYP010000001.1"/>
</dbReference>
<keyword evidence="2" id="KW-1185">Reference proteome</keyword>
<dbReference type="EMBL" id="JAUSYP010000001">
    <property type="protein sequence ID" value="MDQ0750986.1"/>
    <property type="molecule type" value="Genomic_DNA"/>
</dbReference>
<name>A0ABU0QUE0_9ACTN</name>
<gene>
    <name evidence="1" type="ORF">QF034_005217</name>
</gene>